<keyword evidence="4" id="KW-0143">Chaperone</keyword>
<evidence type="ECO:0000256" key="4">
    <source>
        <dbReference type="ARBA" id="ARBA00023186"/>
    </source>
</evidence>
<evidence type="ECO:0000256" key="2">
    <source>
        <dbReference type="ARBA" id="ARBA00006411"/>
    </source>
</evidence>
<reference evidence="5 6" key="1">
    <citation type="submission" date="2016-04" db="EMBL/GenBank/DDBJ databases">
        <title>Complete genome sequence and analysis of deep-sea sediment isolate, Amycolatopsis sp. WP1.</title>
        <authorList>
            <person name="Wang H."/>
            <person name="Chen S."/>
            <person name="Wu Q."/>
        </authorList>
    </citation>
    <scope>NUCLEOTIDE SEQUENCE [LARGE SCALE GENOMIC DNA]</scope>
    <source>
        <strain evidence="5 6">WP1</strain>
    </source>
</reference>
<keyword evidence="6" id="KW-1185">Reference proteome</keyword>
<sequence>MTVTAEAPAETVHFGLVELDLLAAHAGVPLPFPLRVPSYGRIAGEREVLFAAAGEALLVRGLADDTGPVGVAAEVVTALREHRGTLDLVLVDADRTTMIAALVYRSSVLFLRQELGSERAGVRRFHDAALAAELLKLVPEVAAPVSMPITLPAGAVEAVTRSAEEFGEQELRDLFRDHGGDPSALDSLVGLLVPLTGRGQLGATRRTGGRSGRAGAELSWLDGPKGRVRVDTAADGWLSVNPLHRTAVRAAVEELATVVRSSR</sequence>
<dbReference type="EMBL" id="CP015163">
    <property type="protein sequence ID" value="AXB42796.1"/>
    <property type="molecule type" value="Genomic_DNA"/>
</dbReference>
<comment type="similarity">
    <text evidence="2">Belongs to the EspG family.</text>
</comment>
<dbReference type="Proteomes" id="UP000250434">
    <property type="component" value="Chromosome"/>
</dbReference>
<protein>
    <submittedName>
        <fullName evidence="5">Cytochrome C biogenesis protein</fullName>
    </submittedName>
</protein>
<dbReference type="KEGG" id="aab:A4R43_09845"/>
<organism evidence="5 6">
    <name type="scientific">Amycolatopsis albispora</name>
    <dbReference type="NCBI Taxonomy" id="1804986"/>
    <lineage>
        <taxon>Bacteria</taxon>
        <taxon>Bacillati</taxon>
        <taxon>Actinomycetota</taxon>
        <taxon>Actinomycetes</taxon>
        <taxon>Pseudonocardiales</taxon>
        <taxon>Pseudonocardiaceae</taxon>
        <taxon>Amycolatopsis</taxon>
    </lineage>
</organism>
<name>A0A344L422_9PSEU</name>
<evidence type="ECO:0000313" key="5">
    <source>
        <dbReference type="EMBL" id="AXB42796.1"/>
    </source>
</evidence>
<dbReference type="RefSeq" id="WP_113692057.1">
    <property type="nucleotide sequence ID" value="NZ_CP015163.1"/>
</dbReference>
<evidence type="ECO:0000256" key="1">
    <source>
        <dbReference type="ARBA" id="ARBA00004496"/>
    </source>
</evidence>
<comment type="subcellular location">
    <subcellularLocation>
        <location evidence="1">Cytoplasm</location>
    </subcellularLocation>
</comment>
<keyword evidence="3" id="KW-0963">Cytoplasm</keyword>
<proteinExistence type="inferred from homology"/>
<accession>A0A344L422</accession>
<dbReference type="InterPro" id="IPR025734">
    <property type="entry name" value="EspG"/>
</dbReference>
<dbReference type="Pfam" id="PF14011">
    <property type="entry name" value="ESX-1_EspG"/>
    <property type="match status" value="1"/>
</dbReference>
<evidence type="ECO:0000256" key="3">
    <source>
        <dbReference type="ARBA" id="ARBA00022490"/>
    </source>
</evidence>
<evidence type="ECO:0000313" key="6">
    <source>
        <dbReference type="Proteomes" id="UP000250434"/>
    </source>
</evidence>
<dbReference type="AlphaFoldDB" id="A0A344L422"/>
<dbReference type="OrthoDB" id="3680115at2"/>
<gene>
    <name evidence="5" type="ORF">A4R43_09845</name>
</gene>